<dbReference type="AlphaFoldDB" id="A0AAV9Q7F8"/>
<keyword evidence="4" id="KW-0378">Hydrolase</keyword>
<evidence type="ECO:0000259" key="3">
    <source>
        <dbReference type="Pfam" id="PF03981"/>
    </source>
</evidence>
<keyword evidence="5" id="KW-1185">Reference proteome</keyword>
<dbReference type="GO" id="GO:0004315">
    <property type="term" value="F:3-oxoacyl-[acyl-carrier-protein] synthase activity"/>
    <property type="evidence" value="ECO:0007669"/>
    <property type="project" value="UniProtKB-EC"/>
</dbReference>
<keyword evidence="4" id="KW-0645">Protease</keyword>
<dbReference type="EMBL" id="JAXLQG010000008">
    <property type="protein sequence ID" value="KAK5536687.1"/>
    <property type="molecule type" value="Genomic_DNA"/>
</dbReference>
<accession>A0AAV9Q7F8</accession>
<dbReference type="PANTHER" id="PTHR12184">
    <property type="entry name" value="UBIQUINOL-CYTOCHROME C REDUCTASE COMPLEX ASSEMBLY FACTOR 1 FAMILY MEMBER"/>
    <property type="match status" value="1"/>
</dbReference>
<dbReference type="EC" id="2.3.1.179" evidence="4"/>
<dbReference type="Proteomes" id="UP001345827">
    <property type="component" value="Unassembled WGS sequence"/>
</dbReference>
<evidence type="ECO:0000256" key="1">
    <source>
        <dbReference type="ARBA" id="ARBA00006407"/>
    </source>
</evidence>
<keyword evidence="4" id="KW-0121">Carboxypeptidase</keyword>
<proteinExistence type="inferred from homology"/>
<dbReference type="GO" id="GO:0004180">
    <property type="term" value="F:carboxypeptidase activity"/>
    <property type="evidence" value="ECO:0007669"/>
    <property type="project" value="UniProtKB-KW"/>
</dbReference>
<feature type="compositionally biased region" description="Low complexity" evidence="2">
    <location>
        <begin position="89"/>
        <end position="99"/>
    </location>
</feature>
<feature type="region of interest" description="Disordered" evidence="2">
    <location>
        <begin position="29"/>
        <end position="117"/>
    </location>
</feature>
<feature type="domain" description="Ubiquinol-cytochrome c chaperone" evidence="3">
    <location>
        <begin position="200"/>
        <end position="337"/>
    </location>
</feature>
<keyword evidence="4" id="KW-0012">Acyltransferase</keyword>
<feature type="compositionally biased region" description="Basic and acidic residues" evidence="2">
    <location>
        <begin position="78"/>
        <end position="88"/>
    </location>
</feature>
<dbReference type="InterPro" id="IPR021150">
    <property type="entry name" value="Ubiq_cyt_c_chap"/>
</dbReference>
<dbReference type="GO" id="GO:0005739">
    <property type="term" value="C:mitochondrion"/>
    <property type="evidence" value="ECO:0007669"/>
    <property type="project" value="TreeGrafter"/>
</dbReference>
<dbReference type="GO" id="GO:0034551">
    <property type="term" value="P:mitochondrial respiratory chain complex III assembly"/>
    <property type="evidence" value="ECO:0007669"/>
    <property type="project" value="TreeGrafter"/>
</dbReference>
<keyword evidence="4" id="KW-0808">Transferase</keyword>
<sequence>MSSFGICSHCLRALRQSIRQEKLLLARSPASGQRYLSSERKETTLQSNTKRPNLYINIPTGTPTNTTNLTAEVPGDPQDQRDAPEPSKSKSAPKPDLPAGPSVSQMQAQIQESLKRGPAAVSPFANRLAQGFSKTAKGTTQTYITYGETEALFKSCAAQADYTIPEDQRMGILTGTGPPKTADGIDLGHPVTDTWWFNTIGLPPTFSTWSQVAFIHMYIITVRLRAVETASEFQNYQRYLIEHFSHAAEDKMVLLHNMTARGVRNKYLKDLFLQWRGILAAHDEGMIQGDAVLAGAIWRNLFRGQEDVDWEKVALVVAYVRRAVTKVGNLDINTIATNLNGPFGIWAQSHQPVQDLVSRQSRQLNAPVTE</sequence>
<comment type="similarity">
    <text evidence="1">Belongs to the CBP3 family.</text>
</comment>
<dbReference type="InterPro" id="IPR007129">
    <property type="entry name" value="Ubiqinol_cyt_c_chaperone_CPB3"/>
</dbReference>
<feature type="compositionally biased region" description="Low complexity" evidence="2">
    <location>
        <begin position="56"/>
        <end position="70"/>
    </location>
</feature>
<evidence type="ECO:0000313" key="4">
    <source>
        <dbReference type="EMBL" id="KAK5536687.1"/>
    </source>
</evidence>
<gene>
    <name evidence="4" type="primary">cbp3</name>
    <name evidence="4" type="ORF">LTR25_005361</name>
</gene>
<organism evidence="4 5">
    <name type="scientific">Vermiconidia calcicola</name>
    <dbReference type="NCBI Taxonomy" id="1690605"/>
    <lineage>
        <taxon>Eukaryota</taxon>
        <taxon>Fungi</taxon>
        <taxon>Dikarya</taxon>
        <taxon>Ascomycota</taxon>
        <taxon>Pezizomycotina</taxon>
        <taxon>Dothideomycetes</taxon>
        <taxon>Dothideomycetidae</taxon>
        <taxon>Mycosphaerellales</taxon>
        <taxon>Extremaceae</taxon>
        <taxon>Vermiconidia</taxon>
    </lineage>
</organism>
<evidence type="ECO:0000256" key="2">
    <source>
        <dbReference type="SAM" id="MobiDB-lite"/>
    </source>
</evidence>
<protein>
    <submittedName>
        <fullName evidence="4">Serine carboxypeptidase 3</fullName>
        <ecNumber evidence="4">2.3.1.179</ecNumber>
    </submittedName>
</protein>
<dbReference type="PANTHER" id="PTHR12184:SF1">
    <property type="entry name" value="UBIQUINOL-CYTOCHROME-C REDUCTASE COMPLEX ASSEMBLY FACTOR 1"/>
    <property type="match status" value="1"/>
</dbReference>
<feature type="compositionally biased region" description="Polar residues" evidence="2">
    <location>
        <begin position="102"/>
        <end position="112"/>
    </location>
</feature>
<reference evidence="4 5" key="1">
    <citation type="submission" date="2023-06" db="EMBL/GenBank/DDBJ databases">
        <title>Black Yeasts Isolated from many extreme environments.</title>
        <authorList>
            <person name="Coleine C."/>
            <person name="Stajich J.E."/>
            <person name="Selbmann L."/>
        </authorList>
    </citation>
    <scope>NUCLEOTIDE SEQUENCE [LARGE SCALE GENOMIC DNA]</scope>
    <source>
        <strain evidence="4 5">CCFEE 5887</strain>
    </source>
</reference>
<name>A0AAV9Q7F8_9PEZI</name>
<comment type="caution">
    <text evidence="4">The sequence shown here is derived from an EMBL/GenBank/DDBJ whole genome shotgun (WGS) entry which is preliminary data.</text>
</comment>
<evidence type="ECO:0000313" key="5">
    <source>
        <dbReference type="Proteomes" id="UP001345827"/>
    </source>
</evidence>
<dbReference type="Pfam" id="PF03981">
    <property type="entry name" value="Ubiq_cyt_C_chap"/>
    <property type="match status" value="1"/>
</dbReference>